<gene>
    <name evidence="3" type="ORF">SPIL2461_LOCUS16673</name>
</gene>
<dbReference type="OrthoDB" id="2126698at2759"/>
<feature type="transmembrane region" description="Helical" evidence="2">
    <location>
        <begin position="24"/>
        <end position="46"/>
    </location>
</feature>
<feature type="transmembrane region" description="Helical" evidence="2">
    <location>
        <begin position="92"/>
        <end position="111"/>
    </location>
</feature>
<evidence type="ECO:0000313" key="4">
    <source>
        <dbReference type="Proteomes" id="UP000649617"/>
    </source>
</evidence>
<evidence type="ECO:0000256" key="1">
    <source>
        <dbReference type="ARBA" id="ARBA00010199"/>
    </source>
</evidence>
<evidence type="ECO:0000313" key="3">
    <source>
        <dbReference type="EMBL" id="CAE7634030.1"/>
    </source>
</evidence>
<comment type="similarity">
    <text evidence="1">Belongs to the multi antimicrobial extrusion (MATE) (TC 2.A.66.1) family.</text>
</comment>
<evidence type="ECO:0008006" key="5">
    <source>
        <dbReference type="Google" id="ProtNLM"/>
    </source>
</evidence>
<accession>A0A812VNF7</accession>
<dbReference type="EMBL" id="CAJNIZ010042715">
    <property type="protein sequence ID" value="CAE7634030.1"/>
    <property type="molecule type" value="Genomic_DNA"/>
</dbReference>
<reference evidence="3" key="1">
    <citation type="submission" date="2021-02" db="EMBL/GenBank/DDBJ databases">
        <authorList>
            <person name="Dougan E. K."/>
            <person name="Rhodes N."/>
            <person name="Thang M."/>
            <person name="Chan C."/>
        </authorList>
    </citation>
    <scope>NUCLEOTIDE SEQUENCE</scope>
</reference>
<feature type="transmembrane region" description="Helical" evidence="2">
    <location>
        <begin position="123"/>
        <end position="144"/>
    </location>
</feature>
<dbReference type="AlphaFoldDB" id="A0A812VNF7"/>
<dbReference type="GO" id="GO:0016020">
    <property type="term" value="C:membrane"/>
    <property type="evidence" value="ECO:0007669"/>
    <property type="project" value="InterPro"/>
</dbReference>
<dbReference type="PANTHER" id="PTHR11206">
    <property type="entry name" value="MULTIDRUG RESISTANCE PROTEIN"/>
    <property type="match status" value="1"/>
</dbReference>
<keyword evidence="4" id="KW-1185">Reference proteome</keyword>
<feature type="transmembrane region" description="Helical" evidence="2">
    <location>
        <begin position="347"/>
        <end position="369"/>
    </location>
</feature>
<feature type="transmembrane region" description="Helical" evidence="2">
    <location>
        <begin position="322"/>
        <end position="341"/>
    </location>
</feature>
<feature type="transmembrane region" description="Helical" evidence="2">
    <location>
        <begin position="58"/>
        <end position="80"/>
    </location>
</feature>
<name>A0A812VNF7_SYMPI</name>
<keyword evidence="2" id="KW-1133">Transmembrane helix</keyword>
<sequence length="421" mass="45475">LLLGYDTLGAQAYGRGDFREVGVLILRAVLLAAVLLLPVVVAWSWAEQGFLLLGQDPYVASFAARYLQIFRLSIVPLALFEALRRFALSQGIAWPFTAATIASNLFVALAADPMLRAWNFDGSGLLNLGAVTVQALAGMAYLAICRPGEATQAFPGLRGLRSAAEKDGLRKFLKLAVPGVLSMTEWWFWEVTCFRAGVFGAHSLAAHTVAYMAVPLLFQVPRGVQMGYASRAGALLGEGRGQAAKKVALGGLAVGVFLVILDAALMWAAQEEYIAQMSGSSAKELSATCREIWPFVIFFLVVDGLFPLNQGICNIHSHQGRVSLSMILSLWVVGVPVTLSSTDLVSLWRIFPLCYILLNSLLILSYACADWDLAAQRASHQDKVIDDVDAEKATTTKLDSPNCKNLQPQVLGAEDVQNIQG</sequence>
<dbReference type="GO" id="GO:0015297">
    <property type="term" value="F:antiporter activity"/>
    <property type="evidence" value="ECO:0007669"/>
    <property type="project" value="InterPro"/>
</dbReference>
<keyword evidence="2" id="KW-0472">Membrane</keyword>
<protein>
    <recommendedName>
        <fullName evidence="5">Protein DETOXIFICATION</fullName>
    </recommendedName>
</protein>
<feature type="non-terminal residue" evidence="3">
    <location>
        <position position="421"/>
    </location>
</feature>
<comment type="caution">
    <text evidence="3">The sequence shown here is derived from an EMBL/GenBank/DDBJ whole genome shotgun (WGS) entry which is preliminary data.</text>
</comment>
<dbReference type="GO" id="GO:0042910">
    <property type="term" value="F:xenobiotic transmembrane transporter activity"/>
    <property type="evidence" value="ECO:0007669"/>
    <property type="project" value="InterPro"/>
</dbReference>
<dbReference type="InterPro" id="IPR002528">
    <property type="entry name" value="MATE_fam"/>
</dbReference>
<evidence type="ECO:0000256" key="2">
    <source>
        <dbReference type="SAM" id="Phobius"/>
    </source>
</evidence>
<dbReference type="Pfam" id="PF01554">
    <property type="entry name" value="MatE"/>
    <property type="match status" value="2"/>
</dbReference>
<dbReference type="Proteomes" id="UP000649617">
    <property type="component" value="Unassembled WGS sequence"/>
</dbReference>
<feature type="transmembrane region" description="Helical" evidence="2">
    <location>
        <begin position="292"/>
        <end position="310"/>
    </location>
</feature>
<keyword evidence="2" id="KW-0812">Transmembrane</keyword>
<organism evidence="3 4">
    <name type="scientific">Symbiodinium pilosum</name>
    <name type="common">Dinoflagellate</name>
    <dbReference type="NCBI Taxonomy" id="2952"/>
    <lineage>
        <taxon>Eukaryota</taxon>
        <taxon>Sar</taxon>
        <taxon>Alveolata</taxon>
        <taxon>Dinophyceae</taxon>
        <taxon>Suessiales</taxon>
        <taxon>Symbiodiniaceae</taxon>
        <taxon>Symbiodinium</taxon>
    </lineage>
</organism>
<feature type="transmembrane region" description="Helical" evidence="2">
    <location>
        <begin position="247"/>
        <end position="269"/>
    </location>
</feature>
<proteinExistence type="inferred from homology"/>